<dbReference type="Pfam" id="PF25954">
    <property type="entry name" value="Beta-barrel_RND_2"/>
    <property type="match status" value="1"/>
</dbReference>
<dbReference type="Gene3D" id="2.40.420.20">
    <property type="match status" value="1"/>
</dbReference>
<keyword evidence="2" id="KW-0732">Signal</keyword>
<feature type="signal peptide" evidence="2">
    <location>
        <begin position="1"/>
        <end position="22"/>
    </location>
</feature>
<sequence>MNSRQSLSVLLCLACLCDYALAQAGALALSAEQARDAGIAYARVSAATTPGDGMRLAGNAAFSIKGIEIVSAPAAGVVQEVLAAPMDRIEAGAPLARLYSPQLLEWEREYVQLSAQERLALEKRERDEALYREGIIALGRLQESRSAHAQARVAVRERAQLLKLAGVGSANLNALAQRMEISPLMTVGGRHAGTVLELLALPGQRVEAGAAIARLGRAGALALELQASRAQADRIRPGDEVRVAGCAKAGRVTALSPQMQAASQSVLVRAELPGAEGCLRPNQYVDATVRPNAGTATPAGAVTVPSAALVRQDERDAVWKRDAQGLQPVPVEILARGAESSVVRGELAAGDEVAVRGLAALKGRASGMGAPEAGR</sequence>
<keyword evidence="1" id="KW-0813">Transport</keyword>
<dbReference type="AlphaFoldDB" id="A0A934SQS3"/>
<accession>A0A934SQS3</accession>
<reference evidence="5" key="1">
    <citation type="submission" date="2021-01" db="EMBL/GenBank/DDBJ databases">
        <title>Genome sequence of strain Noviherbaspirillum sp. DKR-6.</title>
        <authorList>
            <person name="Chaudhary D.K."/>
        </authorList>
    </citation>
    <scope>NUCLEOTIDE SEQUENCE</scope>
    <source>
        <strain evidence="5">DKR-6</strain>
    </source>
</reference>
<evidence type="ECO:0000313" key="5">
    <source>
        <dbReference type="EMBL" id="MBK4735031.1"/>
    </source>
</evidence>
<dbReference type="PANTHER" id="PTHR30097">
    <property type="entry name" value="CATION EFFLUX SYSTEM PROTEIN CUSB"/>
    <property type="match status" value="1"/>
</dbReference>
<evidence type="ECO:0000259" key="4">
    <source>
        <dbReference type="Pfam" id="PF25954"/>
    </source>
</evidence>
<comment type="caution">
    <text evidence="5">The sequence shown here is derived from an EMBL/GenBank/DDBJ whole genome shotgun (WGS) entry which is preliminary data.</text>
</comment>
<evidence type="ECO:0000256" key="1">
    <source>
        <dbReference type="ARBA" id="ARBA00022448"/>
    </source>
</evidence>
<dbReference type="GO" id="GO:0030288">
    <property type="term" value="C:outer membrane-bounded periplasmic space"/>
    <property type="evidence" value="ECO:0007669"/>
    <property type="project" value="TreeGrafter"/>
</dbReference>
<dbReference type="EMBL" id="JAEPBG010000003">
    <property type="protein sequence ID" value="MBK4735031.1"/>
    <property type="molecule type" value="Genomic_DNA"/>
</dbReference>
<name>A0A934SQS3_9BURK</name>
<feature type="domain" description="CusB-like beta-barrel" evidence="4">
    <location>
        <begin position="224"/>
        <end position="290"/>
    </location>
</feature>
<evidence type="ECO:0000256" key="2">
    <source>
        <dbReference type="SAM" id="SignalP"/>
    </source>
</evidence>
<protein>
    <submittedName>
        <fullName evidence="5">Efflux RND transporter periplasmic adaptor subunit</fullName>
    </submittedName>
</protein>
<dbReference type="InterPro" id="IPR051909">
    <property type="entry name" value="MFP_Cation_Efflux"/>
</dbReference>
<organism evidence="5 6">
    <name type="scientific">Noviherbaspirillum pedocola</name>
    <dbReference type="NCBI Taxonomy" id="2801341"/>
    <lineage>
        <taxon>Bacteria</taxon>
        <taxon>Pseudomonadati</taxon>
        <taxon>Pseudomonadota</taxon>
        <taxon>Betaproteobacteria</taxon>
        <taxon>Burkholderiales</taxon>
        <taxon>Oxalobacteraceae</taxon>
        <taxon>Noviherbaspirillum</taxon>
    </lineage>
</organism>
<feature type="chain" id="PRO_5037281133" evidence="2">
    <location>
        <begin position="23"/>
        <end position="375"/>
    </location>
</feature>
<dbReference type="RefSeq" id="WP_200591792.1">
    <property type="nucleotide sequence ID" value="NZ_JAEPBG010000003.1"/>
</dbReference>
<dbReference type="Gene3D" id="2.40.30.170">
    <property type="match status" value="1"/>
</dbReference>
<dbReference type="InterPro" id="IPR058790">
    <property type="entry name" value="BSH_CusB"/>
</dbReference>
<dbReference type="Proteomes" id="UP000622890">
    <property type="component" value="Unassembled WGS sequence"/>
</dbReference>
<dbReference type="GO" id="GO:0060003">
    <property type="term" value="P:copper ion export"/>
    <property type="evidence" value="ECO:0007669"/>
    <property type="project" value="TreeGrafter"/>
</dbReference>
<dbReference type="SUPFAM" id="SSF111369">
    <property type="entry name" value="HlyD-like secretion proteins"/>
    <property type="match status" value="1"/>
</dbReference>
<dbReference type="InterPro" id="IPR058792">
    <property type="entry name" value="Beta-barrel_RND_2"/>
</dbReference>
<dbReference type="GO" id="GO:0015679">
    <property type="term" value="P:plasma membrane copper ion transport"/>
    <property type="evidence" value="ECO:0007669"/>
    <property type="project" value="TreeGrafter"/>
</dbReference>
<dbReference type="Pfam" id="PF25919">
    <property type="entry name" value="BSH_CusB"/>
    <property type="match status" value="1"/>
</dbReference>
<feature type="domain" description="CusB-like barrel-sandwich hybrid" evidence="3">
    <location>
        <begin position="67"/>
        <end position="215"/>
    </location>
</feature>
<dbReference type="GO" id="GO:0046914">
    <property type="term" value="F:transition metal ion binding"/>
    <property type="evidence" value="ECO:0007669"/>
    <property type="project" value="TreeGrafter"/>
</dbReference>
<proteinExistence type="predicted"/>
<gene>
    <name evidence="5" type="ORF">JJB74_10465</name>
</gene>
<keyword evidence="6" id="KW-1185">Reference proteome</keyword>
<evidence type="ECO:0000313" key="6">
    <source>
        <dbReference type="Proteomes" id="UP000622890"/>
    </source>
</evidence>
<evidence type="ECO:0000259" key="3">
    <source>
        <dbReference type="Pfam" id="PF25919"/>
    </source>
</evidence>
<dbReference type="PANTHER" id="PTHR30097:SF4">
    <property type="entry name" value="SLR6042 PROTEIN"/>
    <property type="match status" value="1"/>
</dbReference>